<evidence type="ECO:0000256" key="6">
    <source>
        <dbReference type="ARBA" id="ARBA00023187"/>
    </source>
</evidence>
<evidence type="ECO:0000256" key="8">
    <source>
        <dbReference type="SAM" id="MobiDB-lite"/>
    </source>
</evidence>
<feature type="region of interest" description="Disordered" evidence="8">
    <location>
        <begin position="11"/>
        <end position="151"/>
    </location>
</feature>
<comment type="similarity">
    <text evidence="3">Belongs to the SNUT3 family.</text>
</comment>
<dbReference type="AlphaFoldDB" id="A0AAD9I5R6"/>
<feature type="compositionally biased region" description="Basic residues" evidence="8">
    <location>
        <begin position="286"/>
        <end position="301"/>
    </location>
</feature>
<evidence type="ECO:0000256" key="5">
    <source>
        <dbReference type="ARBA" id="ARBA00022664"/>
    </source>
</evidence>
<accession>A0AAD9I5R6</accession>
<feature type="domain" description="Small acidic protein-like" evidence="10">
    <location>
        <begin position="622"/>
        <end position="691"/>
    </location>
</feature>
<comment type="subunit">
    <text evidence="4">Part of a tri-snRNP complex.</text>
</comment>
<dbReference type="GO" id="GO:0071011">
    <property type="term" value="C:precatalytic spliceosome"/>
    <property type="evidence" value="ECO:0007669"/>
    <property type="project" value="TreeGrafter"/>
</dbReference>
<comment type="subcellular location">
    <subcellularLocation>
        <location evidence="2">Nucleus</location>
    </subcellularLocation>
</comment>
<comment type="caution">
    <text evidence="11">The sequence shown here is derived from an EMBL/GenBank/DDBJ whole genome shotgun (WGS) entry which is preliminary data.</text>
</comment>
<dbReference type="InterPro" id="IPR013957">
    <property type="entry name" value="SNRNP27"/>
</dbReference>
<evidence type="ECO:0000313" key="12">
    <source>
        <dbReference type="Proteomes" id="UP001217918"/>
    </source>
</evidence>
<evidence type="ECO:0000259" key="10">
    <source>
        <dbReference type="Pfam" id="PF15477"/>
    </source>
</evidence>
<feature type="region of interest" description="Disordered" evidence="8">
    <location>
        <begin position="525"/>
        <end position="618"/>
    </location>
</feature>
<feature type="compositionally biased region" description="Acidic residues" evidence="8">
    <location>
        <begin position="464"/>
        <end position="473"/>
    </location>
</feature>
<protein>
    <submittedName>
        <fullName evidence="11">Uncharacterized protein</fullName>
    </submittedName>
</protein>
<feature type="compositionally biased region" description="Basic residues" evidence="8">
    <location>
        <begin position="246"/>
        <end position="261"/>
    </location>
</feature>
<dbReference type="EMBL" id="JAQQPM010000005">
    <property type="protein sequence ID" value="KAK2071691.1"/>
    <property type="molecule type" value="Genomic_DNA"/>
</dbReference>
<feature type="compositionally biased region" description="Basic and acidic residues" evidence="8">
    <location>
        <begin position="352"/>
        <end position="370"/>
    </location>
</feature>
<evidence type="ECO:0000256" key="4">
    <source>
        <dbReference type="ARBA" id="ARBA00011825"/>
    </source>
</evidence>
<dbReference type="GO" id="GO:0008380">
    <property type="term" value="P:RNA splicing"/>
    <property type="evidence" value="ECO:0007669"/>
    <property type="project" value="UniProtKB-KW"/>
</dbReference>
<keyword evidence="7" id="KW-0539">Nucleus</keyword>
<feature type="compositionally biased region" description="Basic and acidic residues" evidence="8">
    <location>
        <begin position="12"/>
        <end position="32"/>
    </location>
</feature>
<dbReference type="Pfam" id="PF08648">
    <property type="entry name" value="SNRNP27"/>
    <property type="match status" value="1"/>
</dbReference>
<feature type="domain" description="U4/U6.U5 small nuclear ribonucleoprotein 27kDa protein" evidence="9">
    <location>
        <begin position="156"/>
        <end position="208"/>
    </location>
</feature>
<feature type="region of interest" description="Disordered" evidence="8">
    <location>
        <begin position="199"/>
        <end position="435"/>
    </location>
</feature>
<name>A0AAD9I5R6_9PEZI</name>
<dbReference type="InterPro" id="IPR028124">
    <property type="entry name" value="SMAP_dom"/>
</dbReference>
<proteinExistence type="inferred from homology"/>
<gene>
    <name evidence="11" type="ORF">P8C59_006096</name>
</gene>
<evidence type="ECO:0000256" key="2">
    <source>
        <dbReference type="ARBA" id="ARBA00004123"/>
    </source>
</evidence>
<feature type="region of interest" description="Disordered" evidence="8">
    <location>
        <begin position="464"/>
        <end position="485"/>
    </location>
</feature>
<keyword evidence="5" id="KW-0507">mRNA processing</keyword>
<organism evidence="11 12">
    <name type="scientific">Phyllachora maydis</name>
    <dbReference type="NCBI Taxonomy" id="1825666"/>
    <lineage>
        <taxon>Eukaryota</taxon>
        <taxon>Fungi</taxon>
        <taxon>Dikarya</taxon>
        <taxon>Ascomycota</taxon>
        <taxon>Pezizomycotina</taxon>
        <taxon>Sordariomycetes</taxon>
        <taxon>Sordariomycetidae</taxon>
        <taxon>Phyllachorales</taxon>
        <taxon>Phyllachoraceae</taxon>
        <taxon>Phyllachora</taxon>
    </lineage>
</organism>
<sequence>MLSIYIDAAKVYTRERGDRAAREDVRNADRGTKDRRRSASPRRPRSPRPSASPQRGRAEAQRGPESLLPSRARVDKVNTPTAPLSFKVKGQDREGSKDRRDSRSGDDRGPSKDRDERERDRYDDEGAGRGGGSGRFVDDPMDEDEDEEPVVEEDAMDAMQAMLGFGGFGTTKGKKIVGNNVGAVRKEKKTEYRQYMNRVGGFNRPLSPSREADSFPASDFSGPVVGTHFAMADEPNGSASPERSSSQKRKRKTRRAKKKPRQGNLPEAAKETCPTQQPDDAADRRASKKARRAEKNRKRKEAKALSRMTDDSPSDDDQGGQSKKQRTRKAKRKRNREEAESEGQTETTLTASHHDEPQNGAKEDPDEGPKLKKLKGMVEDALANPDNRQQFEHAQCNEVPQKALAGLASPAKDAEDAARPALEPDSNREKSPKTKNVLAVLGKVLKKAGKTIRKIERDIEAPNDVDEECEVPGEDERNRLNGPRVPISAADAAEIERQRGQVRVLLTKLEKLQKSYKALCKSLEEEGTAAAVPEARGMALQDGTEAADDKDKRTRDKKKRKQQAEEAIPDAAASTDENSLSDNDEPKKKTEKHKEKEREDAVATSGDVTSTAPPDPAVAQKWNIQGLEGGSARQAKYLKLLGGGKNGAGAVPTSADAGQLDMGRVQDDLASQFEAGVKMKFDGGNQRRGLGAEGLLEEEYECLRHFEYMFACNQARLGLSAGFDLDFRRSGHAHLIGAGLRRCVWALYAARPSDKRHAATLLHLRGFGLNRHTVRLLHHVIELDMLWARRVSGVCDPIQAIPHVGIGLLRSVELHTGAEGWGPGRCRATDKMRHIVSHDGVTSNIEQIVVVELPITLTN</sequence>
<evidence type="ECO:0000313" key="11">
    <source>
        <dbReference type="EMBL" id="KAK2071691.1"/>
    </source>
</evidence>
<feature type="compositionally biased region" description="Basic residues" evidence="8">
    <location>
        <begin position="33"/>
        <end position="46"/>
    </location>
</feature>
<dbReference type="PANTHER" id="PTHR31077:SF1">
    <property type="entry name" value="U4_U6.U5 SMALL NUCLEAR RIBONUCLEOPROTEIN 27 KDA PROTEIN"/>
    <property type="match status" value="1"/>
</dbReference>
<evidence type="ECO:0000259" key="9">
    <source>
        <dbReference type="Pfam" id="PF08648"/>
    </source>
</evidence>
<feature type="compositionally biased region" description="Basic residues" evidence="8">
    <location>
        <begin position="323"/>
        <end position="334"/>
    </location>
</feature>
<feature type="compositionally biased region" description="Basic and acidic residues" evidence="8">
    <location>
        <begin position="584"/>
        <end position="601"/>
    </location>
</feature>
<comment type="function">
    <text evidence="1">May play a role in mRNA splicing.</text>
</comment>
<dbReference type="Pfam" id="PF15477">
    <property type="entry name" value="SMAP"/>
    <property type="match status" value="1"/>
</dbReference>
<keyword evidence="12" id="KW-1185">Reference proteome</keyword>
<dbReference type="Proteomes" id="UP001217918">
    <property type="component" value="Unassembled WGS sequence"/>
</dbReference>
<evidence type="ECO:0000256" key="3">
    <source>
        <dbReference type="ARBA" id="ARBA00008218"/>
    </source>
</evidence>
<feature type="compositionally biased region" description="Basic and acidic residues" evidence="8">
    <location>
        <begin position="89"/>
        <end position="127"/>
    </location>
</feature>
<evidence type="ECO:0000256" key="1">
    <source>
        <dbReference type="ARBA" id="ARBA00003632"/>
    </source>
</evidence>
<feature type="compositionally biased region" description="Acidic residues" evidence="8">
    <location>
        <begin position="139"/>
        <end position="151"/>
    </location>
</feature>
<keyword evidence="6" id="KW-0508">mRNA splicing</keyword>
<evidence type="ECO:0000256" key="7">
    <source>
        <dbReference type="ARBA" id="ARBA00023242"/>
    </source>
</evidence>
<reference evidence="11" key="1">
    <citation type="journal article" date="2023" name="Mol. Plant Microbe Interact.">
        <title>Elucidating the Obligate Nature and Biological Capacity of an Invasive Fungal Corn Pathogen.</title>
        <authorList>
            <person name="MacCready J.S."/>
            <person name="Roggenkamp E.M."/>
            <person name="Gdanetz K."/>
            <person name="Chilvers M.I."/>
        </authorList>
    </citation>
    <scope>NUCLEOTIDE SEQUENCE</scope>
    <source>
        <strain evidence="11">PM02</strain>
    </source>
</reference>
<dbReference type="PANTHER" id="PTHR31077">
    <property type="entry name" value="U4/U6.U5 SMALL NUCLEAR RIBONUCLEOPROTEIN 27 KDA PROTEIN"/>
    <property type="match status" value="1"/>
</dbReference>
<dbReference type="GO" id="GO:0006397">
    <property type="term" value="P:mRNA processing"/>
    <property type="evidence" value="ECO:0007669"/>
    <property type="project" value="UniProtKB-KW"/>
</dbReference>